<reference evidence="3" key="1">
    <citation type="journal article" date="2019" name="Int. J. Syst. Evol. Microbiol.">
        <title>The Global Catalogue of Microorganisms (GCM) 10K type strain sequencing project: providing services to taxonomists for standard genome sequencing and annotation.</title>
        <authorList>
            <consortium name="The Broad Institute Genomics Platform"/>
            <consortium name="The Broad Institute Genome Sequencing Center for Infectious Disease"/>
            <person name="Wu L."/>
            <person name="Ma J."/>
        </authorList>
    </citation>
    <scope>NUCLEOTIDE SEQUENCE [LARGE SCALE GENOMIC DNA]</scope>
    <source>
        <strain evidence="3">JCM 6833</strain>
    </source>
</reference>
<organism evidence="2 3">
    <name type="scientific">Actinomadura fulvescens</name>
    <dbReference type="NCBI Taxonomy" id="46160"/>
    <lineage>
        <taxon>Bacteria</taxon>
        <taxon>Bacillati</taxon>
        <taxon>Actinomycetota</taxon>
        <taxon>Actinomycetes</taxon>
        <taxon>Streptosporangiales</taxon>
        <taxon>Thermomonosporaceae</taxon>
        <taxon>Actinomadura</taxon>
    </lineage>
</organism>
<name>A0ABP6DEN3_9ACTN</name>
<feature type="region of interest" description="Disordered" evidence="1">
    <location>
        <begin position="1"/>
        <end position="28"/>
    </location>
</feature>
<dbReference type="Proteomes" id="UP001501509">
    <property type="component" value="Unassembled WGS sequence"/>
</dbReference>
<evidence type="ECO:0000256" key="1">
    <source>
        <dbReference type="SAM" id="MobiDB-lite"/>
    </source>
</evidence>
<dbReference type="EMBL" id="BAAATD010000041">
    <property type="protein sequence ID" value="GAA2640641.1"/>
    <property type="molecule type" value="Genomic_DNA"/>
</dbReference>
<accession>A0ABP6DEN3</accession>
<gene>
    <name evidence="2" type="ORF">GCM10010411_95930</name>
</gene>
<evidence type="ECO:0000313" key="2">
    <source>
        <dbReference type="EMBL" id="GAA2640641.1"/>
    </source>
</evidence>
<protein>
    <submittedName>
        <fullName evidence="2">Uncharacterized protein</fullName>
    </submittedName>
</protein>
<comment type="caution">
    <text evidence="2">The sequence shown here is derived from an EMBL/GenBank/DDBJ whole genome shotgun (WGS) entry which is preliminary data.</text>
</comment>
<evidence type="ECO:0000313" key="3">
    <source>
        <dbReference type="Proteomes" id="UP001501509"/>
    </source>
</evidence>
<keyword evidence="3" id="KW-1185">Reference proteome</keyword>
<proteinExistence type="predicted"/>
<sequence>MGQLHGDGDDLTATFYSKDPESQGDVECDGFYATDRDSWIVQGKKRGPKVAAQLVALADDETFLEISGPTAEVFVRKYVRERYGIDLGSATA</sequence>
<dbReference type="RefSeq" id="WP_344549481.1">
    <property type="nucleotide sequence ID" value="NZ_BAAATD010000041.1"/>
</dbReference>